<dbReference type="Pfam" id="PF02219">
    <property type="entry name" value="MTHFR"/>
    <property type="match status" value="1"/>
</dbReference>
<comment type="cofactor">
    <cofactor evidence="1 12">
        <name>FAD</name>
        <dbReference type="ChEBI" id="CHEBI:57692"/>
    </cofactor>
</comment>
<evidence type="ECO:0000256" key="12">
    <source>
        <dbReference type="RuleBase" id="RU003862"/>
    </source>
</evidence>
<name>A0A1Y1RXS6_9SPIO</name>
<dbReference type="EC" id="1.5.1.54" evidence="12"/>
<dbReference type="PANTHER" id="PTHR45754:SF3">
    <property type="entry name" value="METHYLENETETRAHYDROFOLATE REDUCTASE (NADPH)"/>
    <property type="match status" value="1"/>
</dbReference>
<proteinExistence type="inferred from homology"/>
<dbReference type="UniPathway" id="UPA00193"/>
<comment type="similarity">
    <text evidence="3 12">Belongs to the methylenetetrahydrofolate reductase family.</text>
</comment>
<dbReference type="SUPFAM" id="SSF51730">
    <property type="entry name" value="FAD-linked oxidoreductase"/>
    <property type="match status" value="1"/>
</dbReference>
<dbReference type="CDD" id="cd00537">
    <property type="entry name" value="MTHFR"/>
    <property type="match status" value="1"/>
</dbReference>
<dbReference type="Proteomes" id="UP000192343">
    <property type="component" value="Unassembled WGS sequence"/>
</dbReference>
<dbReference type="EMBL" id="MWQY01000012">
    <property type="protein sequence ID" value="ORC34621.1"/>
    <property type="molecule type" value="Genomic_DNA"/>
</dbReference>
<comment type="pathway">
    <text evidence="2 12">One-carbon metabolism; tetrahydrofolate interconversion.</text>
</comment>
<dbReference type="InterPro" id="IPR003171">
    <property type="entry name" value="Mehydrof_redctse-like"/>
</dbReference>
<gene>
    <name evidence="13" type="ORF">B4O97_11780</name>
</gene>
<dbReference type="GO" id="GO:0009086">
    <property type="term" value="P:methionine biosynthetic process"/>
    <property type="evidence" value="ECO:0007669"/>
    <property type="project" value="UniProtKB-KW"/>
</dbReference>
<accession>A0A1Y1RXS6</accession>
<evidence type="ECO:0000256" key="2">
    <source>
        <dbReference type="ARBA" id="ARBA00004777"/>
    </source>
</evidence>
<dbReference type="GO" id="GO:0005829">
    <property type="term" value="C:cytosol"/>
    <property type="evidence" value="ECO:0007669"/>
    <property type="project" value="InterPro"/>
</dbReference>
<evidence type="ECO:0000313" key="13">
    <source>
        <dbReference type="EMBL" id="ORC34621.1"/>
    </source>
</evidence>
<evidence type="ECO:0000256" key="6">
    <source>
        <dbReference type="ARBA" id="ARBA00022827"/>
    </source>
</evidence>
<keyword evidence="9" id="KW-0486">Methionine biosynthesis</keyword>
<dbReference type="InterPro" id="IPR029041">
    <property type="entry name" value="FAD-linked_oxidoreductase-like"/>
</dbReference>
<evidence type="ECO:0000256" key="5">
    <source>
        <dbReference type="ARBA" id="ARBA00022630"/>
    </source>
</evidence>
<sequence length="292" mass="32113">MSLPGNQRVNHPSISFEFFPPKTEKGFAALKRRIVDDFVPLKPSYVSITYGAGGSTRELTRETTLAINTETRLPVVSHLTCVGSSRNDIAQVLDEYQEAGISNILALRGDPPKGSDEKTGDFAWAAELVAFVKKGWPGMNIGVAGFPEGHPATPNRLVEMDHLKAKVDAGADYICTQLFFDNRDFFDFTERCRIAGINVPVIAGIMPVVSRANLQRMAELSPGTRFPAGLLKSIARTRSDEQVERVGIHWATQQVMELLAADVAGIHLYTLNQSRAVLDIYRALGIEDSRQL</sequence>
<comment type="pathway">
    <text evidence="10">Amino-acid biosynthesis; L-methionine biosynthesis via de novo pathway.</text>
</comment>
<keyword evidence="7 12" id="KW-0560">Oxidoreductase</keyword>
<evidence type="ECO:0000256" key="11">
    <source>
        <dbReference type="ARBA" id="ARBA00048628"/>
    </source>
</evidence>
<keyword evidence="5 12" id="KW-0285">Flavoprotein</keyword>
<dbReference type="STRING" id="1963862.B4O97_11780"/>
<reference evidence="13 14" key="1">
    <citation type="submission" date="2017-03" db="EMBL/GenBank/DDBJ databases">
        <title>Draft Genome sequence of Marispirochaeta sp. strain JC444.</title>
        <authorList>
            <person name="Shivani Y."/>
            <person name="Subhash Y."/>
            <person name="Sasikala C."/>
            <person name="Ramana C."/>
        </authorList>
    </citation>
    <scope>NUCLEOTIDE SEQUENCE [LARGE SCALE GENOMIC DNA]</scope>
    <source>
        <strain evidence="13 14">JC444</strain>
    </source>
</reference>
<dbReference type="PANTHER" id="PTHR45754">
    <property type="entry name" value="METHYLENETETRAHYDROFOLATE REDUCTASE"/>
    <property type="match status" value="1"/>
</dbReference>
<dbReference type="InterPro" id="IPR004620">
    <property type="entry name" value="MTHF_reductase_bac"/>
</dbReference>
<dbReference type="GO" id="GO:0106312">
    <property type="term" value="F:methylenetetrahydrofolate reductase (NADH) activity"/>
    <property type="evidence" value="ECO:0007669"/>
    <property type="project" value="UniProtKB-EC"/>
</dbReference>
<keyword evidence="14" id="KW-1185">Reference proteome</keyword>
<evidence type="ECO:0000256" key="10">
    <source>
        <dbReference type="ARBA" id="ARBA00034478"/>
    </source>
</evidence>
<organism evidence="13 14">
    <name type="scientific">Marispirochaeta aestuarii</name>
    <dbReference type="NCBI Taxonomy" id="1963862"/>
    <lineage>
        <taxon>Bacteria</taxon>
        <taxon>Pseudomonadati</taxon>
        <taxon>Spirochaetota</taxon>
        <taxon>Spirochaetia</taxon>
        <taxon>Spirochaetales</taxon>
        <taxon>Spirochaetaceae</taxon>
        <taxon>Marispirochaeta</taxon>
    </lineage>
</organism>
<comment type="catalytic activity">
    <reaction evidence="11">
        <text>(6S)-5-methyl-5,6,7,8-tetrahydrofolate + NAD(+) = (6R)-5,10-methylene-5,6,7,8-tetrahydrofolate + NADH + H(+)</text>
        <dbReference type="Rhea" id="RHEA:19821"/>
        <dbReference type="ChEBI" id="CHEBI:15378"/>
        <dbReference type="ChEBI" id="CHEBI:15636"/>
        <dbReference type="ChEBI" id="CHEBI:18608"/>
        <dbReference type="ChEBI" id="CHEBI:57540"/>
        <dbReference type="ChEBI" id="CHEBI:57945"/>
        <dbReference type="EC" id="1.5.1.54"/>
    </reaction>
    <physiologicalReaction direction="right-to-left" evidence="11">
        <dbReference type="Rhea" id="RHEA:19823"/>
    </physiologicalReaction>
</comment>
<evidence type="ECO:0000313" key="14">
    <source>
        <dbReference type="Proteomes" id="UP000192343"/>
    </source>
</evidence>
<dbReference type="GO" id="GO:0035999">
    <property type="term" value="P:tetrahydrofolate interconversion"/>
    <property type="evidence" value="ECO:0007669"/>
    <property type="project" value="UniProtKB-UniPathway"/>
</dbReference>
<dbReference type="Gene3D" id="3.20.20.220">
    <property type="match status" value="1"/>
</dbReference>
<evidence type="ECO:0000256" key="4">
    <source>
        <dbReference type="ARBA" id="ARBA00022605"/>
    </source>
</evidence>
<dbReference type="RefSeq" id="WP_083051049.1">
    <property type="nucleotide sequence ID" value="NZ_MWQY01000012.1"/>
</dbReference>
<dbReference type="OrthoDB" id="9812555at2"/>
<evidence type="ECO:0000256" key="1">
    <source>
        <dbReference type="ARBA" id="ARBA00001974"/>
    </source>
</evidence>
<dbReference type="AlphaFoldDB" id="A0A1Y1RXS6"/>
<keyword evidence="4" id="KW-0028">Amino-acid biosynthesis</keyword>
<dbReference type="NCBIfam" id="TIGR00676">
    <property type="entry name" value="fadh2"/>
    <property type="match status" value="1"/>
</dbReference>
<evidence type="ECO:0000256" key="7">
    <source>
        <dbReference type="ARBA" id="ARBA00023002"/>
    </source>
</evidence>
<keyword evidence="6 12" id="KW-0274">FAD</keyword>
<comment type="caution">
    <text evidence="13">The sequence shown here is derived from an EMBL/GenBank/DDBJ whole genome shotgun (WGS) entry which is preliminary data.</text>
</comment>
<protein>
    <recommendedName>
        <fullName evidence="12">Methylenetetrahydrofolate reductase</fullName>
        <ecNumber evidence="12">1.5.1.54</ecNumber>
    </recommendedName>
</protein>
<dbReference type="GO" id="GO:0071949">
    <property type="term" value="F:FAD binding"/>
    <property type="evidence" value="ECO:0007669"/>
    <property type="project" value="TreeGrafter"/>
</dbReference>
<keyword evidence="8" id="KW-0520">NAD</keyword>
<evidence type="ECO:0000256" key="9">
    <source>
        <dbReference type="ARBA" id="ARBA00023167"/>
    </source>
</evidence>
<evidence type="ECO:0000256" key="8">
    <source>
        <dbReference type="ARBA" id="ARBA00023027"/>
    </source>
</evidence>
<evidence type="ECO:0000256" key="3">
    <source>
        <dbReference type="ARBA" id="ARBA00006743"/>
    </source>
</evidence>